<evidence type="ECO:0000259" key="2">
    <source>
        <dbReference type="Pfam" id="PF08707"/>
    </source>
</evidence>
<evidence type="ECO:0000313" key="3">
    <source>
        <dbReference type="EMBL" id="KAA5230829.1"/>
    </source>
</evidence>
<organism evidence="3 5">
    <name type="scientific">Bacteroides finegoldii</name>
    <dbReference type="NCBI Taxonomy" id="338188"/>
    <lineage>
        <taxon>Bacteria</taxon>
        <taxon>Pseudomonadati</taxon>
        <taxon>Bacteroidota</taxon>
        <taxon>Bacteroidia</taxon>
        <taxon>Bacteroidales</taxon>
        <taxon>Bacteroidaceae</taxon>
        <taxon>Bacteroides</taxon>
    </lineage>
</organism>
<dbReference type="InterPro" id="IPR025048">
    <property type="entry name" value="DUF3987"/>
</dbReference>
<dbReference type="Pfam" id="PF08707">
    <property type="entry name" value="PriCT_2"/>
    <property type="match status" value="1"/>
</dbReference>
<feature type="region of interest" description="Disordered" evidence="1">
    <location>
        <begin position="270"/>
        <end position="293"/>
    </location>
</feature>
<dbReference type="RefSeq" id="WP_005848462.1">
    <property type="nucleotide sequence ID" value="NZ_JADOZO010000362.1"/>
</dbReference>
<evidence type="ECO:0000313" key="4">
    <source>
        <dbReference type="EMBL" id="KAA5258463.1"/>
    </source>
</evidence>
<dbReference type="EMBL" id="VWAK01000009">
    <property type="protein sequence ID" value="KAA5230829.1"/>
    <property type="molecule type" value="Genomic_DNA"/>
</dbReference>
<dbReference type="GO" id="GO:0016817">
    <property type="term" value="F:hydrolase activity, acting on acid anhydrides"/>
    <property type="evidence" value="ECO:0007669"/>
    <property type="project" value="InterPro"/>
</dbReference>
<evidence type="ECO:0000313" key="5">
    <source>
        <dbReference type="Proteomes" id="UP000421791"/>
    </source>
</evidence>
<keyword evidence="6" id="KW-1185">Reference proteome</keyword>
<sequence>MKTFSPEEWENVPSNTANSNTSNTPSAYSNTSEDTRAKVERVLSLIEQKGIDITNGYDNWLKVGFALTSEFQEAGRGFFHRVSRQNPEYKASDTDKQYNKCLSAHGDGISIATFFQMAKDAGIDISNPKEIQKSSVGISDIWTYGSDNQISKKPNIQPIEVDSKWILDEEFLPHFSAFIYDMLPPFLKEVLGNCISEDDRDMMLMGTLTCISATLHNVVGEYNHDDWHPMLYFFVMADAGMGKGSLKYCREIVAPIHNELREASERLMKEYKESKSESKSGEKDTSNVDEAPHRRTLFIPTNSSAASVIQQLDNNGGVGLIFDTECDTLSAILKSEYGDYSTIIRKSYHHEPIDLSRRKDDEYRVIERPMLAICLSGTPGQLYTLTPQAEDDTFSRITCYHMPFKAEFRDVLVESASHNSDNYTLRERFFQFGKLYKQRRESFFRGGSYRIVIPQEYCKMFNEHFRQMNQEVVDDISHDMQSVVRRLAFTVFRIMMVLTTIRFMDETPNLSALTPKDGSRIVLRCSKDDFDIAMAIGDVLIYHTIYCYAHLPQSKVTTNGQGEIVTKKSKMEQLLAALPDTFDREVYRAVSMKQSYPVSTTAKWINDYIRQGRLEHVSQNSYRKL</sequence>
<accession>A0A7J4YQC8</accession>
<comment type="caution">
    <text evidence="3">The sequence shown here is derived from an EMBL/GenBank/DDBJ whole genome shotgun (WGS) entry which is preliminary data.</text>
</comment>
<protein>
    <submittedName>
        <fullName evidence="3">DUF3987 domain-containing protein</fullName>
    </submittedName>
</protein>
<dbReference type="AlphaFoldDB" id="A0A7J4YQC8"/>
<reference evidence="5 6" key="1">
    <citation type="journal article" date="2019" name="Nat. Med.">
        <title>A library of human gut bacterial isolates paired with longitudinal multiomics data enables mechanistic microbiome research.</title>
        <authorList>
            <person name="Poyet M."/>
            <person name="Groussin M."/>
            <person name="Gibbons S.M."/>
            <person name="Avila-Pacheco J."/>
            <person name="Jiang X."/>
            <person name="Kearney S.M."/>
            <person name="Perrotta A.R."/>
            <person name="Berdy B."/>
            <person name="Zhao S."/>
            <person name="Lieberman T.D."/>
            <person name="Swanson P.K."/>
            <person name="Smith M."/>
            <person name="Roesemann S."/>
            <person name="Alexander J.E."/>
            <person name="Rich S.A."/>
            <person name="Livny J."/>
            <person name="Vlamakis H."/>
            <person name="Clish C."/>
            <person name="Bullock K."/>
            <person name="Deik A."/>
            <person name="Scott J."/>
            <person name="Pierce K.A."/>
            <person name="Xavier R.J."/>
            <person name="Alm E.J."/>
        </authorList>
    </citation>
    <scope>NUCLEOTIDE SEQUENCE [LARGE SCALE GENOMIC DNA]</scope>
    <source>
        <strain evidence="4 6">BIOML-A2</strain>
        <strain evidence="3 5">BIOML-A6</strain>
    </source>
</reference>
<dbReference type="GeneID" id="92989993"/>
<dbReference type="Proteomes" id="UP000421791">
    <property type="component" value="Unassembled WGS sequence"/>
</dbReference>
<feature type="compositionally biased region" description="Low complexity" evidence="1">
    <location>
        <begin position="11"/>
        <end position="32"/>
    </location>
</feature>
<evidence type="ECO:0000313" key="6">
    <source>
        <dbReference type="Proteomes" id="UP000440198"/>
    </source>
</evidence>
<name>A0A7J4YQC8_9BACE</name>
<feature type="domain" description="Primase C-terminal 2" evidence="2">
    <location>
        <begin position="44"/>
        <end position="118"/>
    </location>
</feature>
<feature type="region of interest" description="Disordered" evidence="1">
    <location>
        <begin position="1"/>
        <end position="33"/>
    </location>
</feature>
<dbReference type="Pfam" id="PF13148">
    <property type="entry name" value="DUF3987"/>
    <property type="match status" value="1"/>
</dbReference>
<gene>
    <name evidence="4" type="ORF">F2Z09_07060</name>
    <name evidence="3" type="ORF">F2Z22_07995</name>
</gene>
<dbReference type="Proteomes" id="UP000440198">
    <property type="component" value="Unassembled WGS sequence"/>
</dbReference>
<dbReference type="InterPro" id="IPR014819">
    <property type="entry name" value="PriCT_2"/>
</dbReference>
<proteinExistence type="predicted"/>
<dbReference type="EMBL" id="VWAG01000009">
    <property type="protein sequence ID" value="KAA5258463.1"/>
    <property type="molecule type" value="Genomic_DNA"/>
</dbReference>
<evidence type="ECO:0000256" key="1">
    <source>
        <dbReference type="SAM" id="MobiDB-lite"/>
    </source>
</evidence>